<evidence type="ECO:0000259" key="7">
    <source>
        <dbReference type="Pfam" id="PF02683"/>
    </source>
</evidence>
<dbReference type="RefSeq" id="WP_069293030.1">
    <property type="nucleotide sequence ID" value="NZ_CP140110.1"/>
</dbReference>
<sequence>MVDLLGKDVSIWLALSHGILAFFSPCVLPLIPAFVGVVLSGEKRLQRLFGFFVGFSVIFTLLGALSSFLGTFLGRFGSVIEKILGAAIVAFGILFILEMQIFKSKGVNVWKFKGSGFLGGIALGSAIGFVWIPCSSPVLGSILLIAAQKSILRGTVLLFVYSLGISIPFLTIGSALSKALTIGFGKPAWEKWIRLVGGSFIVLLGVLMILGKMKV</sequence>
<dbReference type="OrthoDB" id="9803065at2"/>
<dbReference type="EMBL" id="LWAF01000005">
    <property type="protein sequence ID" value="ODN30563.1"/>
    <property type="molecule type" value="Genomic_DNA"/>
</dbReference>
<comment type="subcellular location">
    <subcellularLocation>
        <location evidence="1">Membrane</location>
        <topology evidence="1">Multi-pass membrane protein</topology>
    </subcellularLocation>
</comment>
<dbReference type="InterPro" id="IPR003834">
    <property type="entry name" value="Cyt_c_assmbl_TM_dom"/>
</dbReference>
<dbReference type="PANTHER" id="PTHR31272:SF4">
    <property type="entry name" value="CYTOCHROME C-TYPE BIOGENESIS PROTEIN HI_1454-RELATED"/>
    <property type="match status" value="1"/>
</dbReference>
<dbReference type="Pfam" id="PF02683">
    <property type="entry name" value="DsbD_TM"/>
    <property type="match status" value="1"/>
</dbReference>
<comment type="caution">
    <text evidence="8">The sequence shown here is derived from an EMBL/GenBank/DDBJ whole genome shotgun (WGS) entry which is preliminary data.</text>
</comment>
<feature type="transmembrane region" description="Helical" evidence="6">
    <location>
        <begin position="158"/>
        <end position="180"/>
    </location>
</feature>
<keyword evidence="9" id="KW-1185">Reference proteome</keyword>
<comment type="similarity">
    <text evidence="2">Belongs to the DsbD family.</text>
</comment>
<name>A0A1E3G422_9BACT</name>
<dbReference type="AlphaFoldDB" id="A0A1E3G422"/>
<reference evidence="9" key="1">
    <citation type="submission" date="2016-04" db="EMBL/GenBank/DDBJ databases">
        <title>The genome sequence project of a novel Fervidobacterium isolate from a hot spring in Thailand.</title>
        <authorList>
            <person name="Gonzalez J.M."/>
            <person name="Cuecas A."/>
            <person name="Kanoksilapatham W."/>
        </authorList>
    </citation>
    <scope>NUCLEOTIDE SEQUENCE [LARGE SCALE GENOMIC DNA]</scope>
    <source>
        <strain evidence="9">FC2004</strain>
    </source>
</reference>
<feature type="transmembrane region" description="Helical" evidence="6">
    <location>
        <begin position="192"/>
        <end position="211"/>
    </location>
</feature>
<evidence type="ECO:0000313" key="8">
    <source>
        <dbReference type="EMBL" id="ODN30563.1"/>
    </source>
</evidence>
<evidence type="ECO:0000256" key="6">
    <source>
        <dbReference type="SAM" id="Phobius"/>
    </source>
</evidence>
<dbReference type="PANTHER" id="PTHR31272">
    <property type="entry name" value="CYTOCHROME C-TYPE BIOGENESIS PROTEIN HI_1454-RELATED"/>
    <property type="match status" value="1"/>
</dbReference>
<evidence type="ECO:0000256" key="1">
    <source>
        <dbReference type="ARBA" id="ARBA00004141"/>
    </source>
</evidence>
<feature type="transmembrane region" description="Helical" evidence="6">
    <location>
        <begin position="79"/>
        <end position="97"/>
    </location>
</feature>
<dbReference type="GO" id="GO:0016020">
    <property type="term" value="C:membrane"/>
    <property type="evidence" value="ECO:0007669"/>
    <property type="project" value="UniProtKB-SubCell"/>
</dbReference>
<evidence type="ECO:0000256" key="5">
    <source>
        <dbReference type="ARBA" id="ARBA00023136"/>
    </source>
</evidence>
<keyword evidence="3 6" id="KW-0812">Transmembrane</keyword>
<feature type="transmembrane region" description="Helical" evidence="6">
    <location>
        <begin position="12"/>
        <end position="39"/>
    </location>
</feature>
<organism evidence="8 9">
    <name type="scientific">Fervidobacterium thailandense</name>
    <dbReference type="NCBI Taxonomy" id="1008305"/>
    <lineage>
        <taxon>Bacteria</taxon>
        <taxon>Thermotogati</taxon>
        <taxon>Thermotogota</taxon>
        <taxon>Thermotogae</taxon>
        <taxon>Thermotogales</taxon>
        <taxon>Fervidobacteriaceae</taxon>
        <taxon>Fervidobacterium</taxon>
    </lineage>
</organism>
<keyword evidence="4 6" id="KW-1133">Transmembrane helix</keyword>
<accession>A0A1E3G422</accession>
<gene>
    <name evidence="8" type="ORF">A4H02_04785</name>
</gene>
<evidence type="ECO:0000313" key="9">
    <source>
        <dbReference type="Proteomes" id="UP000094570"/>
    </source>
</evidence>
<feature type="domain" description="Cytochrome C biogenesis protein transmembrane" evidence="7">
    <location>
        <begin position="13"/>
        <end position="204"/>
    </location>
</feature>
<feature type="transmembrane region" description="Helical" evidence="6">
    <location>
        <begin position="51"/>
        <end position="73"/>
    </location>
</feature>
<dbReference type="Proteomes" id="UP000094570">
    <property type="component" value="Unassembled WGS sequence"/>
</dbReference>
<dbReference type="STRING" id="1008305.A4H02_04785"/>
<evidence type="ECO:0000256" key="3">
    <source>
        <dbReference type="ARBA" id="ARBA00022692"/>
    </source>
</evidence>
<keyword evidence="5 6" id="KW-0472">Membrane</keyword>
<feature type="transmembrane region" description="Helical" evidence="6">
    <location>
        <begin position="117"/>
        <end position="146"/>
    </location>
</feature>
<proteinExistence type="inferred from homology"/>
<protein>
    <submittedName>
        <fullName evidence="8">Cytochrome C biogenesis protein</fullName>
    </submittedName>
</protein>
<dbReference type="GO" id="GO:0017004">
    <property type="term" value="P:cytochrome complex assembly"/>
    <property type="evidence" value="ECO:0007669"/>
    <property type="project" value="InterPro"/>
</dbReference>
<evidence type="ECO:0000256" key="4">
    <source>
        <dbReference type="ARBA" id="ARBA00022989"/>
    </source>
</evidence>
<evidence type="ECO:0000256" key="2">
    <source>
        <dbReference type="ARBA" id="ARBA00006143"/>
    </source>
</evidence>
<dbReference type="InterPro" id="IPR051790">
    <property type="entry name" value="Cytochrome_c-biogenesis_DsbD"/>
</dbReference>